<dbReference type="GO" id="GO:0000981">
    <property type="term" value="F:DNA-binding transcription factor activity, RNA polymerase II-specific"/>
    <property type="evidence" value="ECO:0007669"/>
    <property type="project" value="InterPro"/>
</dbReference>
<sequence length="379" mass="42783">MTTNGSSAKGLRVKGSRDESESVSFPVITSSFLSDTVNSPCCAKCEEPILDRFIFKVLDQSYHSQCLRCYSCKEELQDKCYSKESRIYCKNDFFRKFGTKCAACKEGIVPRSVVRKAHDHVYHLQCFKCAVCEREMATGDEFYLMPQDGKLVCKEDYDTTKNKGWVSLFNLIGTSNLDLDASNKRPRTTISAKQLETLKQAYQVSPKPARHVRERLAHDTGLDMRVVQVWFQNRRAKEKRMKKDNSREKWIHYFGKTSRLNSADSFAANESDESLDIVSSEEGCSPSHYNKDSYDGRFNNRKLLGAMGARSLPSCMVTAPSTLNTMTGKVVKANSSEAVQQQQDSNGRSLSPGLRGSSYKNSRVVVSSFNDKCQWPQLA</sequence>
<keyword evidence="3" id="KW-0677">Repeat</keyword>
<keyword evidence="2 10" id="KW-0479">Metal-binding</keyword>
<feature type="domain" description="LIM zinc-binding" evidence="13">
    <location>
        <begin position="40"/>
        <end position="99"/>
    </location>
</feature>
<dbReference type="PROSITE" id="PS50023">
    <property type="entry name" value="LIM_DOMAIN_2"/>
    <property type="match status" value="2"/>
</dbReference>
<dbReference type="Proteomes" id="UP000030764">
    <property type="component" value="Unassembled WGS sequence"/>
</dbReference>
<evidence type="ECO:0000313" key="15">
    <source>
        <dbReference type="EMBL" id="KFD51497.1"/>
    </source>
</evidence>
<dbReference type="SUPFAM" id="SSF46689">
    <property type="entry name" value="Homeodomain-like"/>
    <property type="match status" value="1"/>
</dbReference>
<dbReference type="CDD" id="cd00086">
    <property type="entry name" value="homeodomain"/>
    <property type="match status" value="1"/>
</dbReference>
<keyword evidence="16" id="KW-1185">Reference proteome</keyword>
<keyword evidence="8 9" id="KW-0539">Nucleus</keyword>
<dbReference type="SUPFAM" id="SSF57716">
    <property type="entry name" value="Glucocorticoid receptor-like (DNA-binding domain)"/>
    <property type="match status" value="2"/>
</dbReference>
<dbReference type="Pfam" id="PF00412">
    <property type="entry name" value="LIM"/>
    <property type="match status" value="2"/>
</dbReference>
<feature type="domain" description="LIM zinc-binding" evidence="13">
    <location>
        <begin position="100"/>
        <end position="163"/>
    </location>
</feature>
<dbReference type="Gene3D" id="2.10.110.10">
    <property type="entry name" value="Cysteine Rich Protein"/>
    <property type="match status" value="2"/>
</dbReference>
<evidence type="ECO:0000256" key="5">
    <source>
        <dbReference type="ARBA" id="ARBA00023038"/>
    </source>
</evidence>
<feature type="compositionally biased region" description="Low complexity" evidence="12">
    <location>
        <begin position="345"/>
        <end position="358"/>
    </location>
</feature>
<protein>
    <recommendedName>
        <fullName evidence="17">LIM domain protein</fullName>
    </recommendedName>
</protein>
<name>A0A085M2Q1_9BILA</name>
<dbReference type="PROSITE" id="PS00027">
    <property type="entry name" value="HOMEOBOX_1"/>
    <property type="match status" value="1"/>
</dbReference>
<dbReference type="FunFam" id="1.10.10.60:FF:000219">
    <property type="entry name" value="LIM/homeobox protein Lhx3"/>
    <property type="match status" value="1"/>
</dbReference>
<dbReference type="AlphaFoldDB" id="A0A085M2Q1"/>
<dbReference type="SMART" id="SM00132">
    <property type="entry name" value="LIM"/>
    <property type="match status" value="2"/>
</dbReference>
<evidence type="ECO:0000256" key="3">
    <source>
        <dbReference type="ARBA" id="ARBA00022737"/>
    </source>
</evidence>
<dbReference type="InterPro" id="IPR009057">
    <property type="entry name" value="Homeodomain-like_sf"/>
</dbReference>
<evidence type="ECO:0000259" key="14">
    <source>
        <dbReference type="PROSITE" id="PS50071"/>
    </source>
</evidence>
<feature type="non-terminal residue" evidence="15">
    <location>
        <position position="379"/>
    </location>
</feature>
<dbReference type="EMBL" id="KL363239">
    <property type="protein sequence ID" value="KFD51497.1"/>
    <property type="molecule type" value="Genomic_DNA"/>
</dbReference>
<evidence type="ECO:0000259" key="13">
    <source>
        <dbReference type="PROSITE" id="PS50023"/>
    </source>
</evidence>
<dbReference type="InterPro" id="IPR001356">
    <property type="entry name" value="HD"/>
</dbReference>
<dbReference type="FunFam" id="2.10.110.10:FF:000032">
    <property type="entry name" value="LIM/homeobox protein Lhx3"/>
    <property type="match status" value="1"/>
</dbReference>
<dbReference type="InterPro" id="IPR001781">
    <property type="entry name" value="Znf_LIM"/>
</dbReference>
<evidence type="ECO:0000256" key="2">
    <source>
        <dbReference type="ARBA" id="ARBA00022723"/>
    </source>
</evidence>
<evidence type="ECO:0000313" key="16">
    <source>
        <dbReference type="Proteomes" id="UP000030764"/>
    </source>
</evidence>
<dbReference type="FunFam" id="2.10.110.10:FF:000006">
    <property type="entry name" value="LIM homeobox transcription factor 1-beta"/>
    <property type="match status" value="1"/>
</dbReference>
<evidence type="ECO:0000256" key="11">
    <source>
        <dbReference type="RuleBase" id="RU000682"/>
    </source>
</evidence>
<evidence type="ECO:0000256" key="7">
    <source>
        <dbReference type="ARBA" id="ARBA00023155"/>
    </source>
</evidence>
<evidence type="ECO:0008006" key="17">
    <source>
        <dbReference type="Google" id="ProtNLM"/>
    </source>
</evidence>
<dbReference type="GO" id="GO:0046872">
    <property type="term" value="F:metal ion binding"/>
    <property type="evidence" value="ECO:0007669"/>
    <property type="project" value="UniProtKB-KW"/>
</dbReference>
<evidence type="ECO:0000256" key="1">
    <source>
        <dbReference type="ARBA" id="ARBA00004123"/>
    </source>
</evidence>
<dbReference type="InterPro" id="IPR050453">
    <property type="entry name" value="LIM_Homeobox_TF"/>
</dbReference>
<dbReference type="GO" id="GO:0000977">
    <property type="term" value="F:RNA polymerase II transcription regulatory region sequence-specific DNA binding"/>
    <property type="evidence" value="ECO:0007669"/>
    <property type="project" value="TreeGrafter"/>
</dbReference>
<feature type="domain" description="Homeobox" evidence="14">
    <location>
        <begin position="181"/>
        <end position="241"/>
    </location>
</feature>
<comment type="subcellular location">
    <subcellularLocation>
        <location evidence="1 9 11">Nucleus</location>
    </subcellularLocation>
</comment>
<dbReference type="GO" id="GO:0005634">
    <property type="term" value="C:nucleus"/>
    <property type="evidence" value="ECO:0007669"/>
    <property type="project" value="UniProtKB-SubCell"/>
</dbReference>
<gene>
    <name evidence="15" type="ORF">M513_07710</name>
</gene>
<evidence type="ECO:0000256" key="4">
    <source>
        <dbReference type="ARBA" id="ARBA00022833"/>
    </source>
</evidence>
<reference evidence="15 16" key="1">
    <citation type="journal article" date="2014" name="Nat. Genet.">
        <title>Genome and transcriptome of the porcine whipworm Trichuris suis.</title>
        <authorList>
            <person name="Jex A.R."/>
            <person name="Nejsum P."/>
            <person name="Schwarz E.M."/>
            <person name="Hu L."/>
            <person name="Young N.D."/>
            <person name="Hall R.S."/>
            <person name="Korhonen P.K."/>
            <person name="Liao S."/>
            <person name="Thamsborg S."/>
            <person name="Xia J."/>
            <person name="Xu P."/>
            <person name="Wang S."/>
            <person name="Scheerlinck J.P."/>
            <person name="Hofmann A."/>
            <person name="Sternberg P.W."/>
            <person name="Wang J."/>
            <person name="Gasser R.B."/>
        </authorList>
    </citation>
    <scope>NUCLEOTIDE SEQUENCE [LARGE SCALE GENOMIC DNA]</scope>
    <source>
        <strain evidence="15">DCEP-RM93M</strain>
    </source>
</reference>
<keyword evidence="5 10" id="KW-0440">LIM domain</keyword>
<dbReference type="GO" id="GO:0030182">
    <property type="term" value="P:neuron differentiation"/>
    <property type="evidence" value="ECO:0007669"/>
    <property type="project" value="TreeGrafter"/>
</dbReference>
<dbReference type="PANTHER" id="PTHR24208">
    <property type="entry name" value="LIM/HOMEOBOX PROTEIN LHX"/>
    <property type="match status" value="1"/>
</dbReference>
<dbReference type="PROSITE" id="PS00478">
    <property type="entry name" value="LIM_DOMAIN_1"/>
    <property type="match status" value="2"/>
</dbReference>
<evidence type="ECO:0000256" key="8">
    <source>
        <dbReference type="ARBA" id="ARBA00023242"/>
    </source>
</evidence>
<evidence type="ECO:0000256" key="10">
    <source>
        <dbReference type="PROSITE-ProRule" id="PRU00125"/>
    </source>
</evidence>
<feature type="DNA-binding region" description="Homeobox" evidence="9">
    <location>
        <begin position="183"/>
        <end position="242"/>
    </location>
</feature>
<accession>A0A085M2Q1</accession>
<feature type="region of interest" description="Disordered" evidence="12">
    <location>
        <begin position="336"/>
        <end position="358"/>
    </location>
</feature>
<evidence type="ECO:0000256" key="12">
    <source>
        <dbReference type="SAM" id="MobiDB-lite"/>
    </source>
</evidence>
<dbReference type="Pfam" id="PF00046">
    <property type="entry name" value="Homeodomain"/>
    <property type="match status" value="1"/>
</dbReference>
<dbReference type="InterPro" id="IPR017970">
    <property type="entry name" value="Homeobox_CS"/>
</dbReference>
<dbReference type="PROSITE" id="PS50071">
    <property type="entry name" value="HOMEOBOX_2"/>
    <property type="match status" value="1"/>
</dbReference>
<dbReference type="SMART" id="SM00389">
    <property type="entry name" value="HOX"/>
    <property type="match status" value="1"/>
</dbReference>
<evidence type="ECO:0000256" key="9">
    <source>
        <dbReference type="PROSITE-ProRule" id="PRU00108"/>
    </source>
</evidence>
<proteinExistence type="predicted"/>
<organism evidence="15 16">
    <name type="scientific">Trichuris suis</name>
    <name type="common">pig whipworm</name>
    <dbReference type="NCBI Taxonomy" id="68888"/>
    <lineage>
        <taxon>Eukaryota</taxon>
        <taxon>Metazoa</taxon>
        <taxon>Ecdysozoa</taxon>
        <taxon>Nematoda</taxon>
        <taxon>Enoplea</taxon>
        <taxon>Dorylaimia</taxon>
        <taxon>Trichinellida</taxon>
        <taxon>Trichuridae</taxon>
        <taxon>Trichuris</taxon>
    </lineage>
</organism>
<dbReference type="PANTHER" id="PTHR24208:SF128">
    <property type="entry name" value="LIM3, ISOFORM G"/>
    <property type="match status" value="1"/>
</dbReference>
<keyword evidence="4 10" id="KW-0862">Zinc</keyword>
<dbReference type="Gene3D" id="1.10.10.60">
    <property type="entry name" value="Homeodomain-like"/>
    <property type="match status" value="1"/>
</dbReference>
<keyword evidence="6 9" id="KW-0238">DNA-binding</keyword>
<evidence type="ECO:0000256" key="6">
    <source>
        <dbReference type="ARBA" id="ARBA00023125"/>
    </source>
</evidence>
<keyword evidence="7 9" id="KW-0371">Homeobox</keyword>